<protein>
    <submittedName>
        <fullName evidence="3">MBL fold metallo-hydrolase</fullName>
    </submittedName>
</protein>
<sequence>MSGVLGFNPLSFGAEPSGERLARIERSPNYDAETGSFRNPEPAERMPRAVRSRREMLRALLSRDGRRPDGPVPLVRPDLTSPPASGLRLTWLGHATVLAEIDGRRVLFDPVWGSRCSPFSFIGPRRLHAVPVPLDSLGRLDAVVISHDHYDHLDLPTVRRLAGSDVPFAVTLGVGAHLERWGVPPERFTELDWHESADIAGLRLTATPARHFCGRGLRNKQRTLWASWAVEGPEHRVFHSGDTGYFPGFAEIGAEYGPFDATMIQIGAYSEFWPDIHMTPEEGLRAHRDLTGAGGAMLPIHWGTFNLAPHPWAEPGERLLAAAAEAGVRTAVPMPGGSFEPSAPSLPRTPWWRGLAGDRRTAAAGPVGARLTRS</sequence>
<dbReference type="InterPro" id="IPR001279">
    <property type="entry name" value="Metallo-B-lactamas"/>
</dbReference>
<gene>
    <name evidence="3" type="ORF">MMA15_25700</name>
</gene>
<feature type="domain" description="Metallo-beta-lactamase" evidence="2">
    <location>
        <begin position="104"/>
        <end position="302"/>
    </location>
</feature>
<reference evidence="3" key="2">
    <citation type="journal article" date="2023" name="Int. J. Syst. Evol. Microbiol.">
        <title>Streptomyces marispadix sp. nov., isolated from marine beach sediment of the Northern Coast of Portugal.</title>
        <authorList>
            <person name="dos Santos J.D.N."/>
            <person name="Vitorino I.R."/>
            <person name="Kallscheuer N."/>
            <person name="Srivastava A."/>
            <person name="Krautwurst S."/>
            <person name="Marz M."/>
            <person name="Jogler C."/>
            <person name="Lobo Da Cunha A."/>
            <person name="Catita J."/>
            <person name="Goncalves H."/>
            <person name="Gonzalez I."/>
            <person name="Reyes F."/>
            <person name="Lage O.M."/>
        </authorList>
    </citation>
    <scope>NUCLEOTIDE SEQUENCE</scope>
    <source>
        <strain evidence="3">M600PL45_2</strain>
    </source>
</reference>
<dbReference type="PANTHER" id="PTHR15032">
    <property type="entry name" value="N-ACYL-PHOSPHATIDYLETHANOLAMINE-HYDROLYZING PHOSPHOLIPASE D"/>
    <property type="match status" value="1"/>
</dbReference>
<dbReference type="PANTHER" id="PTHR15032:SF4">
    <property type="entry name" value="N-ACYL-PHOSPHATIDYLETHANOLAMINE-HYDROLYZING PHOSPHOLIPASE D"/>
    <property type="match status" value="1"/>
</dbReference>
<dbReference type="PIRSF" id="PIRSF038896">
    <property type="entry name" value="NAPE-PLD"/>
    <property type="match status" value="1"/>
</dbReference>
<proteinExistence type="predicted"/>
<feature type="compositionally biased region" description="Basic and acidic residues" evidence="1">
    <location>
        <begin position="17"/>
        <end position="28"/>
    </location>
</feature>
<dbReference type="Proteomes" id="UP001166784">
    <property type="component" value="Unassembled WGS sequence"/>
</dbReference>
<dbReference type="InterPro" id="IPR024884">
    <property type="entry name" value="NAPE-PLD"/>
</dbReference>
<comment type="caution">
    <text evidence="3">The sequence shown here is derived from an EMBL/GenBank/DDBJ whole genome shotgun (WGS) entry which is preliminary data.</text>
</comment>
<evidence type="ECO:0000256" key="1">
    <source>
        <dbReference type="SAM" id="MobiDB-lite"/>
    </source>
</evidence>
<dbReference type="InterPro" id="IPR036866">
    <property type="entry name" value="RibonucZ/Hydroxyglut_hydro"/>
</dbReference>
<evidence type="ECO:0000313" key="4">
    <source>
        <dbReference type="Proteomes" id="UP001166784"/>
    </source>
</evidence>
<name>A0ABS9T537_9ACTN</name>
<accession>A0ABS9T537</accession>
<evidence type="ECO:0000259" key="2">
    <source>
        <dbReference type="Pfam" id="PF12706"/>
    </source>
</evidence>
<organism evidence="3 4">
    <name type="scientific">Streptomyces marispadix</name>
    <dbReference type="NCBI Taxonomy" id="2922868"/>
    <lineage>
        <taxon>Bacteria</taxon>
        <taxon>Bacillati</taxon>
        <taxon>Actinomycetota</taxon>
        <taxon>Actinomycetes</taxon>
        <taxon>Kitasatosporales</taxon>
        <taxon>Streptomycetaceae</taxon>
        <taxon>Streptomyces</taxon>
    </lineage>
</organism>
<dbReference type="EMBL" id="JAKWJU010000002">
    <property type="protein sequence ID" value="MCH6163666.1"/>
    <property type="molecule type" value="Genomic_DNA"/>
</dbReference>
<feature type="region of interest" description="Disordered" evidence="1">
    <location>
        <begin position="1"/>
        <end position="49"/>
    </location>
</feature>
<dbReference type="RefSeq" id="WP_241063499.1">
    <property type="nucleotide sequence ID" value="NZ_JAKWJU010000002.1"/>
</dbReference>
<keyword evidence="4" id="KW-1185">Reference proteome</keyword>
<evidence type="ECO:0000313" key="3">
    <source>
        <dbReference type="EMBL" id="MCH6163666.1"/>
    </source>
</evidence>
<dbReference type="Pfam" id="PF12706">
    <property type="entry name" value="Lactamase_B_2"/>
    <property type="match status" value="1"/>
</dbReference>
<dbReference type="Gene3D" id="3.60.15.10">
    <property type="entry name" value="Ribonuclease Z/Hydroxyacylglutathione hydrolase-like"/>
    <property type="match status" value="1"/>
</dbReference>
<reference evidence="3" key="1">
    <citation type="submission" date="2022-03" db="EMBL/GenBank/DDBJ databases">
        <authorList>
            <person name="Santos J.D.N."/>
            <person name="Kallscheuer N."/>
            <person name="Jogler C."/>
            <person name="Lage O.M."/>
        </authorList>
    </citation>
    <scope>NUCLEOTIDE SEQUENCE</scope>
    <source>
        <strain evidence="3">M600PL45_2</strain>
    </source>
</reference>
<dbReference type="SUPFAM" id="SSF56281">
    <property type="entry name" value="Metallo-hydrolase/oxidoreductase"/>
    <property type="match status" value="1"/>
</dbReference>